<sequence>MVPNSTPDVDWQQIPRMRAYELVINQIESQILAGALKVGDQLPAERDLAAKLGVSRAAVREAMRAMEAQGVVRSGVGVGPDSGTFLTSLPSKALTQFLRLHMSLANFPIDDVVETRIMLERWSARLAARQASADDLGTMSRLLDDMDAERDDIAAFNELDTEFHVALAEAAHNVLITEMTTAIRHSMRAMVLESFRTHGHWHELSDQLRAQHRAIYEAIAAGDSRRAADEVEEHLRSANASLGWGATG</sequence>
<organism evidence="5 6">
    <name type="scientific">Micropruina glycogenica</name>
    <dbReference type="NCBI Taxonomy" id="75385"/>
    <lineage>
        <taxon>Bacteria</taxon>
        <taxon>Bacillati</taxon>
        <taxon>Actinomycetota</taxon>
        <taxon>Actinomycetes</taxon>
        <taxon>Propionibacteriales</taxon>
        <taxon>Nocardioidaceae</taxon>
        <taxon>Micropruina</taxon>
    </lineage>
</organism>
<keyword evidence="6" id="KW-1185">Reference proteome</keyword>
<dbReference type="SMART" id="SM00895">
    <property type="entry name" value="FCD"/>
    <property type="match status" value="1"/>
</dbReference>
<evidence type="ECO:0000313" key="5">
    <source>
        <dbReference type="EMBL" id="SPD88578.1"/>
    </source>
</evidence>
<dbReference type="InterPro" id="IPR036388">
    <property type="entry name" value="WH-like_DNA-bd_sf"/>
</dbReference>
<dbReference type="CDD" id="cd07377">
    <property type="entry name" value="WHTH_GntR"/>
    <property type="match status" value="1"/>
</dbReference>
<dbReference type="PANTHER" id="PTHR43537">
    <property type="entry name" value="TRANSCRIPTIONAL REGULATOR, GNTR FAMILY"/>
    <property type="match status" value="1"/>
</dbReference>
<dbReference type="SUPFAM" id="SSF48008">
    <property type="entry name" value="GntR ligand-binding domain-like"/>
    <property type="match status" value="1"/>
</dbReference>
<dbReference type="InterPro" id="IPR008920">
    <property type="entry name" value="TF_FadR/GntR_C"/>
</dbReference>
<dbReference type="GO" id="GO:0003677">
    <property type="term" value="F:DNA binding"/>
    <property type="evidence" value="ECO:0007669"/>
    <property type="project" value="UniProtKB-KW"/>
</dbReference>
<dbReference type="GO" id="GO:0003700">
    <property type="term" value="F:DNA-binding transcription factor activity"/>
    <property type="evidence" value="ECO:0007669"/>
    <property type="project" value="InterPro"/>
</dbReference>
<name>A0A2N9JLX6_9ACTN</name>
<keyword evidence="2" id="KW-0238">DNA-binding</keyword>
<evidence type="ECO:0000256" key="3">
    <source>
        <dbReference type="ARBA" id="ARBA00023163"/>
    </source>
</evidence>
<dbReference type="SMART" id="SM00345">
    <property type="entry name" value="HTH_GNTR"/>
    <property type="match status" value="1"/>
</dbReference>
<dbReference type="Proteomes" id="UP000238164">
    <property type="component" value="Chromosome 1"/>
</dbReference>
<evidence type="ECO:0000313" key="6">
    <source>
        <dbReference type="Proteomes" id="UP000238164"/>
    </source>
</evidence>
<dbReference type="SUPFAM" id="SSF46785">
    <property type="entry name" value="Winged helix' DNA-binding domain"/>
    <property type="match status" value="1"/>
</dbReference>
<dbReference type="KEGG" id="mgg:MPLG2_3548"/>
<dbReference type="AlphaFoldDB" id="A0A2N9JLX6"/>
<evidence type="ECO:0000259" key="4">
    <source>
        <dbReference type="PROSITE" id="PS50949"/>
    </source>
</evidence>
<dbReference type="RefSeq" id="WP_197709996.1">
    <property type="nucleotide sequence ID" value="NZ_BAAAGO010000009.1"/>
</dbReference>
<gene>
    <name evidence="5" type="ORF">MPLG2_3548</name>
</gene>
<dbReference type="PRINTS" id="PR00035">
    <property type="entry name" value="HTHGNTR"/>
</dbReference>
<evidence type="ECO:0000256" key="2">
    <source>
        <dbReference type="ARBA" id="ARBA00023125"/>
    </source>
</evidence>
<keyword evidence="1" id="KW-0805">Transcription regulation</keyword>
<dbReference type="PANTHER" id="PTHR43537:SF5">
    <property type="entry name" value="UXU OPERON TRANSCRIPTIONAL REGULATOR"/>
    <property type="match status" value="1"/>
</dbReference>
<dbReference type="InterPro" id="IPR011711">
    <property type="entry name" value="GntR_C"/>
</dbReference>
<dbReference type="InterPro" id="IPR000524">
    <property type="entry name" value="Tscrpt_reg_HTH_GntR"/>
</dbReference>
<dbReference type="EMBL" id="LT985188">
    <property type="protein sequence ID" value="SPD88578.1"/>
    <property type="molecule type" value="Genomic_DNA"/>
</dbReference>
<dbReference type="PROSITE" id="PS50949">
    <property type="entry name" value="HTH_GNTR"/>
    <property type="match status" value="1"/>
</dbReference>
<evidence type="ECO:0000256" key="1">
    <source>
        <dbReference type="ARBA" id="ARBA00023015"/>
    </source>
</evidence>
<dbReference type="Pfam" id="PF07729">
    <property type="entry name" value="FCD"/>
    <property type="match status" value="1"/>
</dbReference>
<feature type="domain" description="HTH gntR-type" evidence="4">
    <location>
        <begin position="17"/>
        <end position="89"/>
    </location>
</feature>
<protein>
    <submittedName>
        <fullName evidence="5">Transcriptional regulator</fullName>
    </submittedName>
</protein>
<dbReference type="Gene3D" id="1.10.10.10">
    <property type="entry name" value="Winged helix-like DNA-binding domain superfamily/Winged helix DNA-binding domain"/>
    <property type="match status" value="1"/>
</dbReference>
<dbReference type="InterPro" id="IPR036390">
    <property type="entry name" value="WH_DNA-bd_sf"/>
</dbReference>
<proteinExistence type="predicted"/>
<dbReference type="Gene3D" id="1.20.120.530">
    <property type="entry name" value="GntR ligand-binding domain-like"/>
    <property type="match status" value="1"/>
</dbReference>
<accession>A0A2N9JLX6</accession>
<dbReference type="Pfam" id="PF00392">
    <property type="entry name" value="GntR"/>
    <property type="match status" value="1"/>
</dbReference>
<reference evidence="5 6" key="1">
    <citation type="submission" date="2018-02" db="EMBL/GenBank/DDBJ databases">
        <authorList>
            <person name="Cohen D.B."/>
            <person name="Kent A.D."/>
        </authorList>
    </citation>
    <scope>NUCLEOTIDE SEQUENCE [LARGE SCALE GENOMIC DNA]</scope>
    <source>
        <strain evidence="5">1</strain>
    </source>
</reference>
<keyword evidence="3" id="KW-0804">Transcription</keyword>